<gene>
    <name evidence="1" type="ORF">RJ639_046944</name>
</gene>
<evidence type="ECO:0000313" key="2">
    <source>
        <dbReference type="Proteomes" id="UP001188597"/>
    </source>
</evidence>
<evidence type="ECO:0000313" key="1">
    <source>
        <dbReference type="EMBL" id="KAK3020594.1"/>
    </source>
</evidence>
<dbReference type="PANTHER" id="PTHR33052">
    <property type="entry name" value="DUF4228 DOMAIN PROTEIN-RELATED"/>
    <property type="match status" value="1"/>
</dbReference>
<reference evidence="1" key="1">
    <citation type="submission" date="2022-12" db="EMBL/GenBank/DDBJ databases">
        <title>Draft genome assemblies for two species of Escallonia (Escalloniales).</title>
        <authorList>
            <person name="Chanderbali A."/>
            <person name="Dervinis C."/>
            <person name="Anghel I."/>
            <person name="Soltis D."/>
            <person name="Soltis P."/>
            <person name="Zapata F."/>
        </authorList>
    </citation>
    <scope>NUCLEOTIDE SEQUENCE</scope>
    <source>
        <strain evidence="1">UCBG64.0493</strain>
        <tissue evidence="1">Leaf</tissue>
    </source>
</reference>
<dbReference type="Pfam" id="PF14009">
    <property type="entry name" value="PADRE"/>
    <property type="match status" value="1"/>
</dbReference>
<protein>
    <recommendedName>
        <fullName evidence="3">Multidrug resistance protein ABC transporter family protein</fullName>
    </recommendedName>
</protein>
<proteinExistence type="predicted"/>
<accession>A0AA89AX92</accession>
<comment type="caution">
    <text evidence="1">The sequence shown here is derived from an EMBL/GenBank/DDBJ whole genome shotgun (WGS) entry which is preliminary data.</text>
</comment>
<evidence type="ECO:0008006" key="3">
    <source>
        <dbReference type="Google" id="ProtNLM"/>
    </source>
</evidence>
<dbReference type="InterPro" id="IPR025322">
    <property type="entry name" value="PADRE_dom"/>
</dbReference>
<sequence>MGNNTSHRRSDCTGKVILSDGTVHEFNKPLTAAELMLEHPQQVVVDHCSLASGKKPRPLPADKKLETDKLYIMLPMKRGRPAELSAEEACLLLSRANMVLKSKSLISLTGVIPLFVRVCAGANDHGRGVVQPKKEKSGDVYSKAEIFSQFLDERPEFLSRQVSGKGWKPTLDTIKEKGVKTKVHHWLV</sequence>
<keyword evidence="2" id="KW-1185">Reference proteome</keyword>
<dbReference type="AlphaFoldDB" id="A0AA89AX92"/>
<dbReference type="EMBL" id="JAVXUP010000807">
    <property type="protein sequence ID" value="KAK3020594.1"/>
    <property type="molecule type" value="Genomic_DNA"/>
</dbReference>
<dbReference type="Proteomes" id="UP001188597">
    <property type="component" value="Unassembled WGS sequence"/>
</dbReference>
<name>A0AA89AX92_9ASTE</name>
<organism evidence="1 2">
    <name type="scientific">Escallonia herrerae</name>
    <dbReference type="NCBI Taxonomy" id="1293975"/>
    <lineage>
        <taxon>Eukaryota</taxon>
        <taxon>Viridiplantae</taxon>
        <taxon>Streptophyta</taxon>
        <taxon>Embryophyta</taxon>
        <taxon>Tracheophyta</taxon>
        <taxon>Spermatophyta</taxon>
        <taxon>Magnoliopsida</taxon>
        <taxon>eudicotyledons</taxon>
        <taxon>Gunneridae</taxon>
        <taxon>Pentapetalae</taxon>
        <taxon>asterids</taxon>
        <taxon>campanulids</taxon>
        <taxon>Escalloniales</taxon>
        <taxon>Escalloniaceae</taxon>
        <taxon>Escallonia</taxon>
    </lineage>
</organism>